<feature type="signal peptide" evidence="1">
    <location>
        <begin position="1"/>
        <end position="21"/>
    </location>
</feature>
<reference evidence="2 3" key="2">
    <citation type="submission" date="2018-11" db="EMBL/GenBank/DDBJ databases">
        <authorList>
            <consortium name="Pathogen Informatics"/>
        </authorList>
    </citation>
    <scope>NUCLEOTIDE SEQUENCE [LARGE SCALE GENOMIC DNA]</scope>
</reference>
<evidence type="ECO:0000256" key="1">
    <source>
        <dbReference type="SAM" id="SignalP"/>
    </source>
</evidence>
<dbReference type="Proteomes" id="UP000050794">
    <property type="component" value="Unassembled WGS sequence"/>
</dbReference>
<dbReference type="EMBL" id="UYWY01024984">
    <property type="protein sequence ID" value="VDM49289.1"/>
    <property type="molecule type" value="Genomic_DNA"/>
</dbReference>
<feature type="chain" id="PRO_5044553709" evidence="1">
    <location>
        <begin position="22"/>
        <end position="100"/>
    </location>
</feature>
<reference evidence="4" key="1">
    <citation type="submission" date="2016-06" db="UniProtKB">
        <authorList>
            <consortium name="WormBaseParasite"/>
        </authorList>
    </citation>
    <scope>IDENTIFICATION</scope>
</reference>
<name>A0A183VB48_TOXCA</name>
<sequence length="100" mass="10943">MGSETFHWVVSLFCLSPCILAKPRRAACCAPRPEAATSRLTEPERTTLFAAAVVSSVCRWDGWCGPLVFPKGVSAKCFEDNAPNRAVPARQSEEEGEEEE</sequence>
<organism evidence="3 4">
    <name type="scientific">Toxocara canis</name>
    <name type="common">Canine roundworm</name>
    <dbReference type="NCBI Taxonomy" id="6265"/>
    <lineage>
        <taxon>Eukaryota</taxon>
        <taxon>Metazoa</taxon>
        <taxon>Ecdysozoa</taxon>
        <taxon>Nematoda</taxon>
        <taxon>Chromadorea</taxon>
        <taxon>Rhabditida</taxon>
        <taxon>Spirurina</taxon>
        <taxon>Ascaridomorpha</taxon>
        <taxon>Ascaridoidea</taxon>
        <taxon>Toxocaridae</taxon>
        <taxon>Toxocara</taxon>
    </lineage>
</organism>
<keyword evidence="3" id="KW-1185">Reference proteome</keyword>
<dbReference type="WBParaSite" id="TCNE_0001797201-mRNA-1">
    <property type="protein sequence ID" value="TCNE_0001797201-mRNA-1"/>
    <property type="gene ID" value="TCNE_0001797201"/>
</dbReference>
<evidence type="ECO:0000313" key="2">
    <source>
        <dbReference type="EMBL" id="VDM49289.1"/>
    </source>
</evidence>
<dbReference type="AlphaFoldDB" id="A0A183VB48"/>
<proteinExistence type="predicted"/>
<evidence type="ECO:0000313" key="3">
    <source>
        <dbReference type="Proteomes" id="UP000050794"/>
    </source>
</evidence>
<gene>
    <name evidence="2" type="ORF">TCNE_LOCUS17968</name>
</gene>
<accession>A0A183VB48</accession>
<evidence type="ECO:0000313" key="4">
    <source>
        <dbReference type="WBParaSite" id="TCNE_0001797201-mRNA-1"/>
    </source>
</evidence>
<keyword evidence="1" id="KW-0732">Signal</keyword>
<protein>
    <submittedName>
        <fullName evidence="4">Secreted protein</fullName>
    </submittedName>
</protein>